<comment type="caution">
    <text evidence="1">The sequence shown here is derived from an EMBL/GenBank/DDBJ whole genome shotgun (WGS) entry which is preliminary data.</text>
</comment>
<feature type="non-terminal residue" evidence="1">
    <location>
        <position position="1"/>
    </location>
</feature>
<reference evidence="1" key="1">
    <citation type="journal article" date="2015" name="Nature">
        <title>Complex archaea that bridge the gap between prokaryotes and eukaryotes.</title>
        <authorList>
            <person name="Spang A."/>
            <person name="Saw J.H."/>
            <person name="Jorgensen S.L."/>
            <person name="Zaremba-Niedzwiedzka K."/>
            <person name="Martijn J."/>
            <person name="Lind A.E."/>
            <person name="van Eijk R."/>
            <person name="Schleper C."/>
            <person name="Guy L."/>
            <person name="Ettema T.J."/>
        </authorList>
    </citation>
    <scope>NUCLEOTIDE SEQUENCE</scope>
</reference>
<protein>
    <submittedName>
        <fullName evidence="1">Uncharacterized protein</fullName>
    </submittedName>
</protein>
<evidence type="ECO:0000313" key="1">
    <source>
        <dbReference type="EMBL" id="KKL58687.1"/>
    </source>
</evidence>
<name>A0A0F9G5Y0_9ZZZZ</name>
<sequence>YLDTLVPANPDYRRLRAAMQLYMAIEEDGGWTLIPKGGKLKRGVSGPRVLDLRSRLGATGDLAAAEALSTSQLFDKAVAAAVGQGVGAVRPLPTFRLL</sequence>
<gene>
    <name evidence="1" type="ORF">LCGC14_2222890</name>
</gene>
<dbReference type="EMBL" id="LAZR01029737">
    <property type="protein sequence ID" value="KKL58687.1"/>
    <property type="molecule type" value="Genomic_DNA"/>
</dbReference>
<dbReference type="AlphaFoldDB" id="A0A0F9G5Y0"/>
<accession>A0A0F9G5Y0</accession>
<proteinExistence type="predicted"/>
<organism evidence="1">
    <name type="scientific">marine sediment metagenome</name>
    <dbReference type="NCBI Taxonomy" id="412755"/>
    <lineage>
        <taxon>unclassified sequences</taxon>
        <taxon>metagenomes</taxon>
        <taxon>ecological metagenomes</taxon>
    </lineage>
</organism>